<feature type="compositionally biased region" description="Basic residues" evidence="1">
    <location>
        <begin position="362"/>
        <end position="372"/>
    </location>
</feature>
<gene>
    <name evidence="3" type="ORF">ECRASSUSDP1_LOCUS9319</name>
</gene>
<dbReference type="EMBL" id="CAMPGE010009157">
    <property type="protein sequence ID" value="CAI2368030.1"/>
    <property type="molecule type" value="Genomic_DNA"/>
</dbReference>
<dbReference type="GO" id="GO:0005634">
    <property type="term" value="C:nucleus"/>
    <property type="evidence" value="ECO:0007669"/>
    <property type="project" value="TreeGrafter"/>
</dbReference>
<evidence type="ECO:0000259" key="2">
    <source>
        <dbReference type="PROSITE" id="PS51184"/>
    </source>
</evidence>
<evidence type="ECO:0000313" key="4">
    <source>
        <dbReference type="Proteomes" id="UP001295684"/>
    </source>
</evidence>
<dbReference type="InterPro" id="IPR003347">
    <property type="entry name" value="JmjC_dom"/>
</dbReference>
<keyword evidence="4" id="KW-1185">Reference proteome</keyword>
<dbReference type="PANTHER" id="PTHR10694">
    <property type="entry name" value="LYSINE-SPECIFIC DEMETHYLASE"/>
    <property type="match status" value="1"/>
</dbReference>
<name>A0AAD1UJE4_EUPCR</name>
<dbReference type="GO" id="GO:0051864">
    <property type="term" value="F:histone H3K36 demethylase activity"/>
    <property type="evidence" value="ECO:0007669"/>
    <property type="project" value="TreeGrafter"/>
</dbReference>
<evidence type="ECO:0000256" key="1">
    <source>
        <dbReference type="SAM" id="MobiDB-lite"/>
    </source>
</evidence>
<accession>A0AAD1UJE4</accession>
<dbReference type="Gene3D" id="2.60.120.650">
    <property type="entry name" value="Cupin"/>
    <property type="match status" value="1"/>
</dbReference>
<dbReference type="Proteomes" id="UP001295684">
    <property type="component" value="Unassembled WGS sequence"/>
</dbReference>
<dbReference type="PROSITE" id="PS51184">
    <property type="entry name" value="JMJC"/>
    <property type="match status" value="1"/>
</dbReference>
<proteinExistence type="predicted"/>
<reference evidence="3" key="1">
    <citation type="submission" date="2023-07" db="EMBL/GenBank/DDBJ databases">
        <authorList>
            <consortium name="AG Swart"/>
            <person name="Singh M."/>
            <person name="Singh A."/>
            <person name="Seah K."/>
            <person name="Emmerich C."/>
        </authorList>
    </citation>
    <scope>NUCLEOTIDE SEQUENCE</scope>
    <source>
        <strain evidence="3">DP1</strain>
    </source>
</reference>
<dbReference type="SMART" id="SM00558">
    <property type="entry name" value="JmjC"/>
    <property type="match status" value="1"/>
</dbReference>
<dbReference type="GO" id="GO:0000785">
    <property type="term" value="C:chromatin"/>
    <property type="evidence" value="ECO:0007669"/>
    <property type="project" value="TreeGrafter"/>
</dbReference>
<protein>
    <recommendedName>
        <fullName evidence="2">JmjC domain-containing protein</fullName>
    </recommendedName>
</protein>
<comment type="caution">
    <text evidence="3">The sequence shown here is derived from an EMBL/GenBank/DDBJ whole genome shotgun (WGS) entry which is preliminary data.</text>
</comment>
<feature type="compositionally biased region" description="Basic residues" evidence="1">
    <location>
        <begin position="380"/>
        <end position="390"/>
    </location>
</feature>
<evidence type="ECO:0000313" key="3">
    <source>
        <dbReference type="EMBL" id="CAI2368030.1"/>
    </source>
</evidence>
<dbReference type="SUPFAM" id="SSF51197">
    <property type="entry name" value="Clavaminate synthase-like"/>
    <property type="match status" value="1"/>
</dbReference>
<organism evidence="3 4">
    <name type="scientific">Euplotes crassus</name>
    <dbReference type="NCBI Taxonomy" id="5936"/>
    <lineage>
        <taxon>Eukaryota</taxon>
        <taxon>Sar</taxon>
        <taxon>Alveolata</taxon>
        <taxon>Ciliophora</taxon>
        <taxon>Intramacronucleata</taxon>
        <taxon>Spirotrichea</taxon>
        <taxon>Hypotrichia</taxon>
        <taxon>Euplotida</taxon>
        <taxon>Euplotidae</taxon>
        <taxon>Moneuplotes</taxon>
    </lineage>
</organism>
<dbReference type="Pfam" id="PF02373">
    <property type="entry name" value="JmjC"/>
    <property type="match status" value="1"/>
</dbReference>
<feature type="domain" description="JmjC" evidence="2">
    <location>
        <begin position="128"/>
        <end position="292"/>
    </location>
</feature>
<dbReference type="AlphaFoldDB" id="A0AAD1UJE4"/>
<sequence length="390" mass="45391">MDPEELAKISNMPVFRPTKKEFKNFSSCIEKYVKLAGNSGWKPRKEGYENLDLTVQHPIEQNVWGSNGVYELLYMLRESRSLDKYRKLVSKTEHSATKKTHAEIEKLFWKTLKLNAPLYGADIEGSLMDKGTPWNLAELDTCLKDGLDTLQLSGVNNPYIYIGGWKTMFGWHKEDLDLYSINYLHFGAPKYWYSIDLDSNSDFEGLARKTFTERFEKCSEYLRHKNTLVHPVFLKKKGIKIRKIVQKPGEFVVLRATAYHCGFNSGFNIAEAVNFALFDWIERVASGVKFCNCIKDSVKINMSSFCQTLIDKFKKTRSSKKKAMIKTLMKVQDEDIKMKEMFKKKEEFLAEKKAKALQNRRNTIKRRNRKRCAASQRTTSKSKRVRRLES</sequence>
<dbReference type="PANTHER" id="PTHR10694:SF7">
    <property type="entry name" value="[HISTONE H3]-TRIMETHYL-L-LYSINE(9) DEMETHYLASE"/>
    <property type="match status" value="1"/>
</dbReference>
<dbReference type="GO" id="GO:0010468">
    <property type="term" value="P:regulation of gene expression"/>
    <property type="evidence" value="ECO:0007669"/>
    <property type="project" value="TreeGrafter"/>
</dbReference>
<dbReference type="GO" id="GO:0032454">
    <property type="term" value="F:histone H3K9 demethylase activity"/>
    <property type="evidence" value="ECO:0007669"/>
    <property type="project" value="TreeGrafter"/>
</dbReference>
<feature type="region of interest" description="Disordered" evidence="1">
    <location>
        <begin position="357"/>
        <end position="390"/>
    </location>
</feature>